<dbReference type="InterPro" id="IPR003819">
    <property type="entry name" value="TauD/TfdA-like"/>
</dbReference>
<comment type="caution">
    <text evidence="3">The sequence shown here is derived from an EMBL/GenBank/DDBJ whole genome shotgun (WGS) entry which is preliminary data.</text>
</comment>
<dbReference type="PANTHER" id="PTHR10696">
    <property type="entry name" value="GAMMA-BUTYROBETAINE HYDROXYLASE-RELATED"/>
    <property type="match status" value="1"/>
</dbReference>
<evidence type="ECO:0000313" key="4">
    <source>
        <dbReference type="Proteomes" id="UP001322138"/>
    </source>
</evidence>
<dbReference type="GeneID" id="87895631"/>
<gene>
    <name evidence="3" type="ORF">QC761_204220</name>
</gene>
<keyword evidence="4" id="KW-1185">Reference proteome</keyword>
<dbReference type="InterPro" id="IPR050411">
    <property type="entry name" value="AlphaKG_dependent_hydroxylases"/>
</dbReference>
<keyword evidence="1" id="KW-0560">Oxidoreductase</keyword>
<evidence type="ECO:0000313" key="3">
    <source>
        <dbReference type="EMBL" id="KAK4645742.1"/>
    </source>
</evidence>
<protein>
    <recommendedName>
        <fullName evidence="2">TauD/TfdA-like domain-containing protein</fullName>
    </recommendedName>
</protein>
<dbReference type="PANTHER" id="PTHR10696:SF54">
    <property type="entry name" value="FAMILY OXIDOREDUCTASE, PUTATIVE (AFU_ORTHOLOGUE AFUA_4G13850)-RELATED"/>
    <property type="match status" value="1"/>
</dbReference>
<dbReference type="EMBL" id="JAFFGZ010000004">
    <property type="protein sequence ID" value="KAK4645742.1"/>
    <property type="molecule type" value="Genomic_DNA"/>
</dbReference>
<dbReference type="Pfam" id="PF02668">
    <property type="entry name" value="TauD"/>
    <property type="match status" value="1"/>
</dbReference>
<evidence type="ECO:0000259" key="2">
    <source>
        <dbReference type="Pfam" id="PF02668"/>
    </source>
</evidence>
<dbReference type="SUPFAM" id="SSF51197">
    <property type="entry name" value="Clavaminate synthase-like"/>
    <property type="match status" value="1"/>
</dbReference>
<dbReference type="InterPro" id="IPR042098">
    <property type="entry name" value="TauD-like_sf"/>
</dbReference>
<dbReference type="RefSeq" id="XP_062734718.1">
    <property type="nucleotide sequence ID" value="XM_062876149.1"/>
</dbReference>
<organism evidence="3 4">
    <name type="scientific">Podospora bellae-mahoneyi</name>
    <dbReference type="NCBI Taxonomy" id="2093777"/>
    <lineage>
        <taxon>Eukaryota</taxon>
        <taxon>Fungi</taxon>
        <taxon>Dikarya</taxon>
        <taxon>Ascomycota</taxon>
        <taxon>Pezizomycotina</taxon>
        <taxon>Sordariomycetes</taxon>
        <taxon>Sordariomycetidae</taxon>
        <taxon>Sordariales</taxon>
        <taxon>Podosporaceae</taxon>
        <taxon>Podospora</taxon>
    </lineage>
</organism>
<dbReference type="Proteomes" id="UP001322138">
    <property type="component" value="Unassembled WGS sequence"/>
</dbReference>
<evidence type="ECO:0000256" key="1">
    <source>
        <dbReference type="ARBA" id="ARBA00023002"/>
    </source>
</evidence>
<name>A0ABR0FSH9_9PEZI</name>
<sequence length="427" mass="47506">MAPLRPRWNPMSALGLEQIYSPSLYWKSQEYSTYSLKLPMDQVSSLFGQSRAGLGWLEHHAMAWVPEAISSDSYVVDLGPRGVQEVQEGLRRFKELELDGHEVSRHNFHLPTLEAQLEQACHEVHRGRGFVILRGLDPQQYSVEDNLMIYLGIAAYIGDQRGFQDKKGNMLTHITASKDWKTPPELRHGIHTTKGLSWHCDIGVDILALHVRSLAEHGGDTFIASSLTIVKELEALYPHVIQALQEAAWPIQISGNPIPRYILAPLLHMDPENNHIILSVDPGRLGVHPSTTRTDGTSPIPPLTPTQLETLRILNQVASKYRLRLDTKAGDIVLLNNFAHLHARDAYSDPGQGQGRHLVRLYLRNAALAHPVPESMRVPWEAAFGPRNGEGRYPVAPALEYTAPRYTAGSAAFPLDDNDDVNGDGTA</sequence>
<dbReference type="Gene3D" id="3.60.130.10">
    <property type="entry name" value="Clavaminate synthase-like"/>
    <property type="match status" value="1"/>
</dbReference>
<proteinExistence type="predicted"/>
<feature type="domain" description="TauD/TfdA-like" evidence="2">
    <location>
        <begin position="102"/>
        <end position="362"/>
    </location>
</feature>
<accession>A0ABR0FSH9</accession>
<reference evidence="3 4" key="1">
    <citation type="journal article" date="2023" name="bioRxiv">
        <title>High-quality genome assemblies of four members of thePodospora anserinaspecies complex.</title>
        <authorList>
            <person name="Ament-Velasquez S.L."/>
            <person name="Vogan A.A."/>
            <person name="Wallerman O."/>
            <person name="Hartmann F."/>
            <person name="Gautier V."/>
            <person name="Silar P."/>
            <person name="Giraud T."/>
            <person name="Johannesson H."/>
        </authorList>
    </citation>
    <scope>NUCLEOTIDE SEQUENCE [LARGE SCALE GENOMIC DNA]</scope>
    <source>
        <strain evidence="3 4">CBS 112042</strain>
    </source>
</reference>